<dbReference type="SUPFAM" id="SSF53474">
    <property type="entry name" value="alpha/beta-Hydrolases"/>
    <property type="match status" value="1"/>
</dbReference>
<dbReference type="AlphaFoldDB" id="A0A5N5SWI5"/>
<dbReference type="PANTHER" id="PTHR11005">
    <property type="entry name" value="LYSOSOMAL ACID LIPASE-RELATED"/>
    <property type="match status" value="1"/>
</dbReference>
<protein>
    <submittedName>
        <fullName evidence="2">Lysosomal acid lipase/cholesteryl ester hydrolase</fullName>
    </submittedName>
</protein>
<organism evidence="2 3">
    <name type="scientific">Armadillidium nasatum</name>
    <dbReference type="NCBI Taxonomy" id="96803"/>
    <lineage>
        <taxon>Eukaryota</taxon>
        <taxon>Metazoa</taxon>
        <taxon>Ecdysozoa</taxon>
        <taxon>Arthropoda</taxon>
        <taxon>Crustacea</taxon>
        <taxon>Multicrustacea</taxon>
        <taxon>Malacostraca</taxon>
        <taxon>Eumalacostraca</taxon>
        <taxon>Peracarida</taxon>
        <taxon>Isopoda</taxon>
        <taxon>Oniscidea</taxon>
        <taxon>Crinocheta</taxon>
        <taxon>Armadillidiidae</taxon>
        <taxon>Armadillidium</taxon>
    </lineage>
</organism>
<dbReference type="InterPro" id="IPR006693">
    <property type="entry name" value="AB_hydrolase_lipase"/>
</dbReference>
<proteinExistence type="predicted"/>
<evidence type="ECO:0000313" key="2">
    <source>
        <dbReference type="EMBL" id="KAB7498583.1"/>
    </source>
</evidence>
<dbReference type="Pfam" id="PF04083">
    <property type="entry name" value="Abhydro_lipase"/>
    <property type="match status" value="1"/>
</dbReference>
<evidence type="ECO:0000313" key="3">
    <source>
        <dbReference type="Proteomes" id="UP000326759"/>
    </source>
</evidence>
<dbReference type="GO" id="GO:0016787">
    <property type="term" value="F:hydrolase activity"/>
    <property type="evidence" value="ECO:0007669"/>
    <property type="project" value="UniProtKB-KW"/>
</dbReference>
<dbReference type="EMBL" id="SEYY01019154">
    <property type="protein sequence ID" value="KAB7498583.1"/>
    <property type="molecule type" value="Genomic_DNA"/>
</dbReference>
<dbReference type="InterPro" id="IPR029058">
    <property type="entry name" value="AB_hydrolase_fold"/>
</dbReference>
<dbReference type="OrthoDB" id="6331586at2759"/>
<name>A0A5N5SWI5_9CRUS</name>
<sequence>MVAITPPLIPWRKRNIPVRTEIIESFGYVTEKHHVVTEDGYILELHRIPYGINGTTGEQRPVAFLHHCLECSSADWIMDKPDRALGYILADAGYDVWLTNVRGNTYSRNHTTLNPDAEEDKEAFWAFTWGEMALYDAPAAIDYALATTGNSQLYYRLFSDFGHYEFWPSDEMWHYIADNFCGEDDPEEAACENMIFLFCGYDEEELNDAYVPIYISHTPAGTSVHVFNHYGQLIYEGQFMQRNMFTITK</sequence>
<accession>A0A5N5SWI5</accession>
<comment type="caution">
    <text evidence="2">The sequence shown here is derived from an EMBL/GenBank/DDBJ whole genome shotgun (WGS) entry which is preliminary data.</text>
</comment>
<dbReference type="Gene3D" id="3.40.50.1820">
    <property type="entry name" value="alpha/beta hydrolase"/>
    <property type="match status" value="2"/>
</dbReference>
<keyword evidence="2" id="KW-0378">Hydrolase</keyword>
<dbReference type="GO" id="GO:0006629">
    <property type="term" value="P:lipid metabolic process"/>
    <property type="evidence" value="ECO:0007669"/>
    <property type="project" value="InterPro"/>
</dbReference>
<keyword evidence="3" id="KW-1185">Reference proteome</keyword>
<feature type="domain" description="Partial AB-hydrolase lipase" evidence="1">
    <location>
        <begin position="20"/>
        <end position="79"/>
    </location>
</feature>
<evidence type="ECO:0000259" key="1">
    <source>
        <dbReference type="Pfam" id="PF04083"/>
    </source>
</evidence>
<reference evidence="2 3" key="1">
    <citation type="journal article" date="2019" name="PLoS Biol.">
        <title>Sex chromosomes control vertical transmission of feminizing Wolbachia symbionts in an isopod.</title>
        <authorList>
            <person name="Becking T."/>
            <person name="Chebbi M.A."/>
            <person name="Giraud I."/>
            <person name="Moumen B."/>
            <person name="Laverre T."/>
            <person name="Caubet Y."/>
            <person name="Peccoud J."/>
            <person name="Gilbert C."/>
            <person name="Cordaux R."/>
        </authorList>
    </citation>
    <scope>NUCLEOTIDE SEQUENCE [LARGE SCALE GENOMIC DNA]</scope>
    <source>
        <strain evidence="2">ANa2</strain>
        <tissue evidence="2">Whole body excluding digestive tract and cuticle</tissue>
    </source>
</reference>
<gene>
    <name evidence="2" type="primary">Lipa</name>
    <name evidence="2" type="ORF">Anas_10589</name>
</gene>
<dbReference type="Proteomes" id="UP000326759">
    <property type="component" value="Unassembled WGS sequence"/>
</dbReference>